<dbReference type="KEGG" id="dor:Desor_0475"/>
<organism evidence="5 6">
    <name type="scientific">Desulfosporosinus orientis (strain ATCC 19365 / DSM 765 / NCIMB 8382 / VKM B-1628 / Singapore I)</name>
    <name type="common">Desulfotomaculum orientis</name>
    <dbReference type="NCBI Taxonomy" id="768706"/>
    <lineage>
        <taxon>Bacteria</taxon>
        <taxon>Bacillati</taxon>
        <taxon>Bacillota</taxon>
        <taxon>Clostridia</taxon>
        <taxon>Eubacteriales</taxon>
        <taxon>Desulfitobacteriaceae</taxon>
        <taxon>Desulfosporosinus</taxon>
    </lineage>
</organism>
<evidence type="ECO:0000313" key="5">
    <source>
        <dbReference type="EMBL" id="AET66178.1"/>
    </source>
</evidence>
<dbReference type="GO" id="GO:0030001">
    <property type="term" value="P:metal ion transport"/>
    <property type="evidence" value="ECO:0007669"/>
    <property type="project" value="InterPro"/>
</dbReference>
<dbReference type="PANTHER" id="PTHR42953">
    <property type="entry name" value="HIGH-AFFINITY ZINC UPTAKE SYSTEM PROTEIN ZNUA-RELATED"/>
    <property type="match status" value="1"/>
</dbReference>
<evidence type="ECO:0000256" key="2">
    <source>
        <dbReference type="ARBA" id="ARBA00022448"/>
    </source>
</evidence>
<dbReference type="InterPro" id="IPR006127">
    <property type="entry name" value="ZnuA-like"/>
</dbReference>
<evidence type="ECO:0000313" key="6">
    <source>
        <dbReference type="Proteomes" id="UP000006346"/>
    </source>
</evidence>
<comment type="similarity">
    <text evidence="1 4">Belongs to the bacterial solute-binding protein 9 family.</text>
</comment>
<dbReference type="PANTHER" id="PTHR42953:SF3">
    <property type="entry name" value="HIGH-AFFINITY ZINC UPTAKE SYSTEM PROTEIN ZNUA"/>
    <property type="match status" value="1"/>
</dbReference>
<keyword evidence="2 4" id="KW-0813">Transport</keyword>
<gene>
    <name evidence="5" type="ordered locus">Desor_0475</name>
</gene>
<name>G7WA40_DESOD</name>
<reference evidence="6" key="1">
    <citation type="submission" date="2011-11" db="EMBL/GenBank/DDBJ databases">
        <title>Complete sequence of Desulfosporosinus orientis DSM 765.</title>
        <authorList>
            <person name="Lucas S."/>
            <person name="Han J."/>
            <person name="Lapidus A."/>
            <person name="Cheng J.-F."/>
            <person name="Goodwin L."/>
            <person name="Pitluck S."/>
            <person name="Peters L."/>
            <person name="Ovchinnikova G."/>
            <person name="Teshima H."/>
            <person name="Detter J.C."/>
            <person name="Han C."/>
            <person name="Tapia R."/>
            <person name="Land M."/>
            <person name="Hauser L."/>
            <person name="Kyrpides N."/>
            <person name="Ivanova N."/>
            <person name="Pagani I."/>
            <person name="Pester M."/>
            <person name="Spring S."/>
            <person name="Ollivier B."/>
            <person name="Rattei T."/>
            <person name="Klenk H.-P."/>
            <person name="Wagner M."/>
            <person name="Loy A."/>
            <person name="Woyke T."/>
        </authorList>
    </citation>
    <scope>NUCLEOTIDE SEQUENCE [LARGE SCALE GENOMIC DNA]</scope>
    <source>
        <strain evidence="6">ATCC 19365 / DSM 765 / NCIMB 8382 / VKM B-1628</strain>
    </source>
</reference>
<dbReference type="SUPFAM" id="SSF53807">
    <property type="entry name" value="Helical backbone' metal receptor"/>
    <property type="match status" value="1"/>
</dbReference>
<dbReference type="eggNOG" id="COG0803">
    <property type="taxonomic scope" value="Bacteria"/>
</dbReference>
<protein>
    <submittedName>
        <fullName evidence="5">ABC-type metal ion transport system, periplasmic component/surface adhesin</fullName>
    </submittedName>
</protein>
<dbReference type="AlphaFoldDB" id="G7WA40"/>
<dbReference type="Pfam" id="PF01297">
    <property type="entry name" value="ZnuA"/>
    <property type="match status" value="1"/>
</dbReference>
<dbReference type="Gene3D" id="3.40.50.1980">
    <property type="entry name" value="Nitrogenase molybdenum iron protein domain"/>
    <property type="match status" value="2"/>
</dbReference>
<dbReference type="InterPro" id="IPR006128">
    <property type="entry name" value="Lipoprotein_PsaA-like"/>
</dbReference>
<dbReference type="Proteomes" id="UP000006346">
    <property type="component" value="Chromosome"/>
</dbReference>
<proteinExistence type="inferred from homology"/>
<dbReference type="PRINTS" id="PR00690">
    <property type="entry name" value="ADHESNFAMILY"/>
</dbReference>
<accession>G7WA40</accession>
<dbReference type="STRING" id="768706.Desor_0475"/>
<keyword evidence="6" id="KW-1185">Reference proteome</keyword>
<dbReference type="HOGENOM" id="CLU_016838_1_0_9"/>
<dbReference type="GO" id="GO:0007155">
    <property type="term" value="P:cell adhesion"/>
    <property type="evidence" value="ECO:0007669"/>
    <property type="project" value="InterPro"/>
</dbReference>
<reference evidence="5 6" key="2">
    <citation type="journal article" date="2012" name="J. Bacteriol.">
        <title>Complete genome sequences of Desulfosporosinus orientis DSM765T, Desulfosporosinus youngiae DSM17734T, Desulfosporosinus meridiei DSM13257T, and Desulfosporosinus acidiphilus DSM22704T.</title>
        <authorList>
            <person name="Pester M."/>
            <person name="Brambilla E."/>
            <person name="Alazard D."/>
            <person name="Rattei T."/>
            <person name="Weinmaier T."/>
            <person name="Han J."/>
            <person name="Lucas S."/>
            <person name="Lapidus A."/>
            <person name="Cheng J.F."/>
            <person name="Goodwin L."/>
            <person name="Pitluck S."/>
            <person name="Peters L."/>
            <person name="Ovchinnikova G."/>
            <person name="Teshima H."/>
            <person name="Detter J.C."/>
            <person name="Han C.S."/>
            <person name="Tapia R."/>
            <person name="Land M.L."/>
            <person name="Hauser L."/>
            <person name="Kyrpides N.C."/>
            <person name="Ivanova N.N."/>
            <person name="Pagani I."/>
            <person name="Huntmann M."/>
            <person name="Wei C.L."/>
            <person name="Davenport K.W."/>
            <person name="Daligault H."/>
            <person name="Chain P.S."/>
            <person name="Chen A."/>
            <person name="Mavromatis K."/>
            <person name="Markowitz V."/>
            <person name="Szeto E."/>
            <person name="Mikhailova N."/>
            <person name="Pati A."/>
            <person name="Wagner M."/>
            <person name="Woyke T."/>
            <person name="Ollivier B."/>
            <person name="Klenk H.P."/>
            <person name="Spring S."/>
            <person name="Loy A."/>
        </authorList>
    </citation>
    <scope>NUCLEOTIDE SEQUENCE [LARGE SCALE GENOMIC DNA]</scope>
    <source>
        <strain evidence="6">ATCC 19365 / DSM 765 / NCIMB 8382 / VKM B-1628</strain>
    </source>
</reference>
<evidence type="ECO:0000256" key="3">
    <source>
        <dbReference type="ARBA" id="ARBA00022729"/>
    </source>
</evidence>
<dbReference type="EMBL" id="CP003108">
    <property type="protein sequence ID" value="AET66178.1"/>
    <property type="molecule type" value="Genomic_DNA"/>
</dbReference>
<dbReference type="InterPro" id="IPR050492">
    <property type="entry name" value="Bact_metal-bind_prot9"/>
</dbReference>
<keyword evidence="3" id="KW-0732">Signal</keyword>
<evidence type="ECO:0000256" key="1">
    <source>
        <dbReference type="ARBA" id="ARBA00011028"/>
    </source>
</evidence>
<evidence type="ECO:0000256" key="4">
    <source>
        <dbReference type="RuleBase" id="RU003512"/>
    </source>
</evidence>
<dbReference type="PATRIC" id="fig|768706.3.peg.440"/>
<sequence length="325" mass="35127">MKCKCIAVASSGRGSYMSVKKVKTLWVVVLSVLLVFLSGCGGKNDSKPAVSQTGDSKTERSLTIAASFYPMYIFTLNIAKDVPNVKVVSLTKPTTGCLHDYALTPDDMKNLEGAQILVINGAGMEGFMDKVKGQMPDLKIIESSQGIPLIQGDGDEGDNPHVWLSISNAITQVNTIGNQLASLDPANASQYQENTKVYVAKLEDLKTKMHKALDGVQQRNIVTFHEAFPYFSKEFNLNIAGVIEREPGSAPSAKELSETIEQIKSIGIKALFAEPQYPSKAADTIAKETGAKVYTLDPVVTGPMDADAYVNIMESNLTTLQEALK</sequence>
<dbReference type="GO" id="GO:0046872">
    <property type="term" value="F:metal ion binding"/>
    <property type="evidence" value="ECO:0007669"/>
    <property type="project" value="InterPro"/>
</dbReference>